<dbReference type="Proteomes" id="UP000192393">
    <property type="component" value="Unassembled WGS sequence"/>
</dbReference>
<dbReference type="SMART" id="SM00530">
    <property type="entry name" value="HTH_XRE"/>
    <property type="match status" value="1"/>
</dbReference>
<evidence type="ECO:0000313" key="4">
    <source>
        <dbReference type="Proteomes" id="UP000192393"/>
    </source>
</evidence>
<proteinExistence type="predicted"/>
<organism evidence="3 4">
    <name type="scientific">Moheibacter sediminis</name>
    <dbReference type="NCBI Taxonomy" id="1434700"/>
    <lineage>
        <taxon>Bacteria</taxon>
        <taxon>Pseudomonadati</taxon>
        <taxon>Bacteroidota</taxon>
        <taxon>Flavobacteriia</taxon>
        <taxon>Flavobacteriales</taxon>
        <taxon>Weeksellaceae</taxon>
        <taxon>Moheibacter</taxon>
    </lineage>
</organism>
<dbReference type="Pfam" id="PF01381">
    <property type="entry name" value="HTH_3"/>
    <property type="match status" value="1"/>
</dbReference>
<dbReference type="PANTHER" id="PTHR46558:SF4">
    <property type="entry name" value="DNA-BIDING PHAGE PROTEIN"/>
    <property type="match status" value="1"/>
</dbReference>
<dbReference type="Gene3D" id="1.10.260.40">
    <property type="entry name" value="lambda repressor-like DNA-binding domains"/>
    <property type="match status" value="1"/>
</dbReference>
<sequence>MGVGIKIKRLREERKISQPELAELLNISQSTLSNIESEASKKIDFLLMDKVCKIFDKDFEYFVDEKTINNVDKNEGGVVGINHGTINNFPENIIEQIKSLIESSKAKDSQIEELTKRISELEKK</sequence>
<feature type="domain" description="HTH cro/C1-type" evidence="2">
    <location>
        <begin position="7"/>
        <end position="62"/>
    </location>
</feature>
<reference evidence="3 4" key="1">
    <citation type="submission" date="2017-04" db="EMBL/GenBank/DDBJ databases">
        <authorList>
            <person name="Afonso C.L."/>
            <person name="Miller P.J."/>
            <person name="Scott M.A."/>
            <person name="Spackman E."/>
            <person name="Goraichik I."/>
            <person name="Dimitrov K.M."/>
            <person name="Suarez D.L."/>
            <person name="Swayne D.E."/>
        </authorList>
    </citation>
    <scope>NUCLEOTIDE SEQUENCE [LARGE SCALE GENOMIC DNA]</scope>
    <source>
        <strain evidence="3 4">CGMCC 1.12708</strain>
    </source>
</reference>
<name>A0A1W2C0Z4_9FLAO</name>
<accession>A0A1W2C0Z4</accession>
<gene>
    <name evidence="3" type="ORF">SAMN06296427_10846</name>
</gene>
<dbReference type="EMBL" id="FWXS01000008">
    <property type="protein sequence ID" value="SMC78820.1"/>
    <property type="molecule type" value="Genomic_DNA"/>
</dbReference>
<dbReference type="STRING" id="1434700.SAMN06296427_10846"/>
<evidence type="ECO:0000256" key="1">
    <source>
        <dbReference type="ARBA" id="ARBA00023125"/>
    </source>
</evidence>
<dbReference type="GO" id="GO:0003677">
    <property type="term" value="F:DNA binding"/>
    <property type="evidence" value="ECO:0007669"/>
    <property type="project" value="UniProtKB-KW"/>
</dbReference>
<keyword evidence="1" id="KW-0238">DNA-binding</keyword>
<evidence type="ECO:0000259" key="2">
    <source>
        <dbReference type="PROSITE" id="PS50943"/>
    </source>
</evidence>
<dbReference type="CDD" id="cd00093">
    <property type="entry name" value="HTH_XRE"/>
    <property type="match status" value="1"/>
</dbReference>
<protein>
    <submittedName>
        <fullName evidence="3">Helix-turn-helix</fullName>
    </submittedName>
</protein>
<dbReference type="PROSITE" id="PS50943">
    <property type="entry name" value="HTH_CROC1"/>
    <property type="match status" value="1"/>
</dbReference>
<dbReference type="OrthoDB" id="959032at2"/>
<dbReference type="AlphaFoldDB" id="A0A1W2C0Z4"/>
<dbReference type="RefSeq" id="WP_084017928.1">
    <property type="nucleotide sequence ID" value="NZ_FWXS01000008.1"/>
</dbReference>
<evidence type="ECO:0000313" key="3">
    <source>
        <dbReference type="EMBL" id="SMC78820.1"/>
    </source>
</evidence>
<dbReference type="SUPFAM" id="SSF47413">
    <property type="entry name" value="lambda repressor-like DNA-binding domains"/>
    <property type="match status" value="1"/>
</dbReference>
<keyword evidence="4" id="KW-1185">Reference proteome</keyword>
<dbReference type="InterPro" id="IPR001387">
    <property type="entry name" value="Cro/C1-type_HTH"/>
</dbReference>
<dbReference type="PANTHER" id="PTHR46558">
    <property type="entry name" value="TRACRIPTIONAL REGULATORY PROTEIN-RELATED-RELATED"/>
    <property type="match status" value="1"/>
</dbReference>
<dbReference type="InterPro" id="IPR010982">
    <property type="entry name" value="Lambda_DNA-bd_dom_sf"/>
</dbReference>